<proteinExistence type="predicted"/>
<dbReference type="AlphaFoldDB" id="A0A4U9VC50"/>
<dbReference type="SUPFAM" id="SSF53901">
    <property type="entry name" value="Thiolase-like"/>
    <property type="match status" value="1"/>
</dbReference>
<dbReference type="PANTHER" id="PTHR11712:SF336">
    <property type="entry name" value="3-OXOACYL-[ACYL-CARRIER-PROTEIN] SYNTHASE, MITOCHONDRIAL"/>
    <property type="match status" value="1"/>
</dbReference>
<dbReference type="InterPro" id="IPR016039">
    <property type="entry name" value="Thiolase-like"/>
</dbReference>
<sequence>MRTAPLRHSTSLNETQAIKLAFGEAAYSTPLSSTKSYSGHLIAAAGSFESIICLQALQHQLIPATCHLKNGWTRSAIWITSAKGTVRPGYRTS</sequence>
<evidence type="ECO:0000256" key="1">
    <source>
        <dbReference type="ARBA" id="ARBA00005194"/>
    </source>
</evidence>
<name>A0A4U9VC50_SERFO</name>
<dbReference type="Gene3D" id="3.40.47.10">
    <property type="match status" value="1"/>
</dbReference>
<reference evidence="4" key="1">
    <citation type="submission" date="2019-05" db="EMBL/GenBank/DDBJ databases">
        <authorList>
            <consortium name="Pathogen Informatics"/>
        </authorList>
    </citation>
    <scope>NUCLEOTIDE SEQUENCE [LARGE SCALE GENOMIC DNA]</scope>
    <source>
        <strain evidence="4">NCTC12965</strain>
    </source>
</reference>
<dbReference type="GO" id="GO:0006633">
    <property type="term" value="P:fatty acid biosynthetic process"/>
    <property type="evidence" value="ECO:0007669"/>
    <property type="project" value="TreeGrafter"/>
</dbReference>
<dbReference type="GO" id="GO:0005829">
    <property type="term" value="C:cytosol"/>
    <property type="evidence" value="ECO:0007669"/>
    <property type="project" value="TreeGrafter"/>
</dbReference>
<feature type="domain" description="Beta-ketoacyl synthase C-terminal" evidence="3">
    <location>
        <begin position="13"/>
        <end position="68"/>
    </location>
</feature>
<dbReference type="EMBL" id="CABEEZ010000097">
    <property type="protein sequence ID" value="VTR40674.1"/>
    <property type="molecule type" value="Genomic_DNA"/>
</dbReference>
<evidence type="ECO:0000313" key="4">
    <source>
        <dbReference type="EMBL" id="VTR40674.1"/>
    </source>
</evidence>
<keyword evidence="4" id="KW-0012">Acyltransferase</keyword>
<comment type="pathway">
    <text evidence="1">Lipid metabolism; fatty acid biosynthesis.</text>
</comment>
<dbReference type="InterPro" id="IPR000794">
    <property type="entry name" value="Beta-ketoacyl_synthase"/>
</dbReference>
<dbReference type="EC" id="2.3.1.179" evidence="4"/>
<evidence type="ECO:0000259" key="3">
    <source>
        <dbReference type="Pfam" id="PF02801"/>
    </source>
</evidence>
<organism evidence="4">
    <name type="scientific">Serratia fonticola</name>
    <dbReference type="NCBI Taxonomy" id="47917"/>
    <lineage>
        <taxon>Bacteria</taxon>
        <taxon>Pseudomonadati</taxon>
        <taxon>Pseudomonadota</taxon>
        <taxon>Gammaproteobacteria</taxon>
        <taxon>Enterobacterales</taxon>
        <taxon>Yersiniaceae</taxon>
        <taxon>Serratia</taxon>
    </lineage>
</organism>
<gene>
    <name evidence="4" type="primary">fabF_6</name>
    <name evidence="4" type="ORF">NCTC12965_04535</name>
</gene>
<protein>
    <submittedName>
        <fullName evidence="4">3-oxoacyl-[acyl-carrier-protein] synthase 2</fullName>
        <ecNumber evidence="4">2.3.1.179</ecNumber>
    </submittedName>
</protein>
<dbReference type="PANTHER" id="PTHR11712">
    <property type="entry name" value="POLYKETIDE SYNTHASE-RELATED"/>
    <property type="match status" value="1"/>
</dbReference>
<evidence type="ECO:0000256" key="2">
    <source>
        <dbReference type="ARBA" id="ARBA00022679"/>
    </source>
</evidence>
<dbReference type="InterPro" id="IPR014031">
    <property type="entry name" value="Ketoacyl_synth_C"/>
</dbReference>
<dbReference type="GO" id="GO:0004315">
    <property type="term" value="F:3-oxoacyl-[acyl-carrier-protein] synthase activity"/>
    <property type="evidence" value="ECO:0007669"/>
    <property type="project" value="UniProtKB-EC"/>
</dbReference>
<accession>A0A4U9VC50</accession>
<dbReference type="Pfam" id="PF02801">
    <property type="entry name" value="Ketoacyl-synt_C"/>
    <property type="match status" value="1"/>
</dbReference>
<keyword evidence="2 4" id="KW-0808">Transferase</keyword>